<dbReference type="PANTHER" id="PTHR47969">
    <property type="entry name" value="CHROMOSOME-ASSOCIATED KINESIN KIF4A-RELATED"/>
    <property type="match status" value="1"/>
</dbReference>
<dbReference type="EMBL" id="CAJVQB010105749">
    <property type="protein sequence ID" value="CAG8851377.1"/>
    <property type="molecule type" value="Genomic_DNA"/>
</dbReference>
<keyword evidence="3" id="KW-0547">Nucleotide-binding</keyword>
<name>A0ABN7X9T0_GIGMA</name>
<evidence type="ECO:0000256" key="4">
    <source>
        <dbReference type="ARBA" id="ARBA00022840"/>
    </source>
</evidence>
<keyword evidence="5" id="KW-0175">Coiled coil</keyword>
<reference evidence="8 9" key="1">
    <citation type="submission" date="2021-06" db="EMBL/GenBank/DDBJ databases">
        <authorList>
            <person name="Kallberg Y."/>
            <person name="Tangrot J."/>
            <person name="Rosling A."/>
        </authorList>
    </citation>
    <scope>NUCLEOTIDE SEQUENCE [LARGE SCALE GENOMIC DNA]</scope>
    <source>
        <strain evidence="8 9">120-4 pot B 10/14</strain>
    </source>
</reference>
<comment type="subcellular location">
    <subcellularLocation>
        <location evidence="1">Cytoplasm</location>
    </subcellularLocation>
</comment>
<sequence>QSQSVDRQSGYYLLYLQGIFTEIKTGTVGDRVKEEISTNSGLLALGNVISALGDISKAKQITHIPHRDSNLTRLSQDSLCGNE</sequence>
<keyword evidence="9" id="KW-1185">Reference proteome</keyword>
<evidence type="ECO:0000256" key="6">
    <source>
        <dbReference type="PROSITE-ProRule" id="PRU00283"/>
    </source>
</evidence>
<dbReference type="PANTHER" id="PTHR47969:SF15">
    <property type="entry name" value="CHROMOSOME-ASSOCIATED KINESIN KIF4A-RELATED"/>
    <property type="match status" value="1"/>
</dbReference>
<comment type="caution">
    <text evidence="6">Lacks conserved residue(s) required for the propagation of feature annotation.</text>
</comment>
<keyword evidence="4" id="KW-0067">ATP-binding</keyword>
<organism evidence="8 9">
    <name type="scientific">Gigaspora margarita</name>
    <dbReference type="NCBI Taxonomy" id="4874"/>
    <lineage>
        <taxon>Eukaryota</taxon>
        <taxon>Fungi</taxon>
        <taxon>Fungi incertae sedis</taxon>
        <taxon>Mucoromycota</taxon>
        <taxon>Glomeromycotina</taxon>
        <taxon>Glomeromycetes</taxon>
        <taxon>Diversisporales</taxon>
        <taxon>Gigasporaceae</taxon>
        <taxon>Gigaspora</taxon>
    </lineage>
</organism>
<dbReference type="Gene3D" id="3.40.850.10">
    <property type="entry name" value="Kinesin motor domain"/>
    <property type="match status" value="1"/>
</dbReference>
<evidence type="ECO:0000256" key="2">
    <source>
        <dbReference type="ARBA" id="ARBA00022490"/>
    </source>
</evidence>
<dbReference type="InterPro" id="IPR001752">
    <property type="entry name" value="Kinesin_motor_dom"/>
</dbReference>
<evidence type="ECO:0000313" key="8">
    <source>
        <dbReference type="EMBL" id="CAG8851377.1"/>
    </source>
</evidence>
<protein>
    <submittedName>
        <fullName evidence="8">25473_t:CDS:1</fullName>
    </submittedName>
</protein>
<feature type="domain" description="Kinesin motor" evidence="7">
    <location>
        <begin position="1"/>
        <end position="83"/>
    </location>
</feature>
<dbReference type="PROSITE" id="PS50067">
    <property type="entry name" value="KINESIN_MOTOR_2"/>
    <property type="match status" value="1"/>
</dbReference>
<dbReference type="InterPro" id="IPR027417">
    <property type="entry name" value="P-loop_NTPase"/>
</dbReference>
<evidence type="ECO:0000256" key="3">
    <source>
        <dbReference type="ARBA" id="ARBA00022741"/>
    </source>
</evidence>
<accession>A0ABN7X9T0</accession>
<proteinExistence type="inferred from homology"/>
<gene>
    <name evidence="8" type="ORF">GMARGA_LOCUS40708</name>
</gene>
<feature type="non-terminal residue" evidence="8">
    <location>
        <position position="1"/>
    </location>
</feature>
<dbReference type="SUPFAM" id="SSF52540">
    <property type="entry name" value="P-loop containing nucleoside triphosphate hydrolases"/>
    <property type="match status" value="1"/>
</dbReference>
<evidence type="ECO:0000256" key="1">
    <source>
        <dbReference type="ARBA" id="ARBA00004496"/>
    </source>
</evidence>
<comment type="similarity">
    <text evidence="6">Belongs to the TRAFAC class myosin-kinesin ATPase superfamily. Kinesin family.</text>
</comment>
<dbReference type="InterPro" id="IPR027640">
    <property type="entry name" value="Kinesin-like_fam"/>
</dbReference>
<keyword evidence="2" id="KW-0963">Cytoplasm</keyword>
<dbReference type="Proteomes" id="UP000789901">
    <property type="component" value="Unassembled WGS sequence"/>
</dbReference>
<evidence type="ECO:0000313" key="9">
    <source>
        <dbReference type="Proteomes" id="UP000789901"/>
    </source>
</evidence>
<dbReference type="Pfam" id="PF00225">
    <property type="entry name" value="Kinesin"/>
    <property type="match status" value="1"/>
</dbReference>
<comment type="caution">
    <text evidence="8">The sequence shown here is derived from an EMBL/GenBank/DDBJ whole genome shotgun (WGS) entry which is preliminary data.</text>
</comment>
<dbReference type="InterPro" id="IPR036961">
    <property type="entry name" value="Kinesin_motor_dom_sf"/>
</dbReference>
<evidence type="ECO:0000256" key="5">
    <source>
        <dbReference type="ARBA" id="ARBA00023054"/>
    </source>
</evidence>
<evidence type="ECO:0000259" key="7">
    <source>
        <dbReference type="PROSITE" id="PS50067"/>
    </source>
</evidence>